<dbReference type="CDD" id="cd01310">
    <property type="entry name" value="TatD_DNAse"/>
    <property type="match status" value="1"/>
</dbReference>
<feature type="binding site" evidence="4">
    <location>
        <position position="128"/>
    </location>
    <ligand>
        <name>a divalent metal cation</name>
        <dbReference type="ChEBI" id="CHEBI:60240"/>
        <label>2</label>
    </ligand>
</feature>
<dbReference type="GO" id="GO:0004536">
    <property type="term" value="F:DNA nuclease activity"/>
    <property type="evidence" value="ECO:0007669"/>
    <property type="project" value="InterPro"/>
</dbReference>
<dbReference type="GO" id="GO:0005829">
    <property type="term" value="C:cytosol"/>
    <property type="evidence" value="ECO:0007669"/>
    <property type="project" value="TreeGrafter"/>
</dbReference>
<dbReference type="OrthoDB" id="9810005at2"/>
<name>A0A517MUZ7_9BACT</name>
<dbReference type="EC" id="3.1.21.-" evidence="5"/>
<comment type="similarity">
    <text evidence="1">Belongs to the metallo-dependent hydrolases superfamily. TatD-type hydrolase family.</text>
</comment>
<reference evidence="5 6" key="1">
    <citation type="submission" date="2019-02" db="EMBL/GenBank/DDBJ databases">
        <title>Deep-cultivation of Planctomycetes and their phenomic and genomic characterization uncovers novel biology.</title>
        <authorList>
            <person name="Wiegand S."/>
            <person name="Jogler M."/>
            <person name="Boedeker C."/>
            <person name="Pinto D."/>
            <person name="Vollmers J."/>
            <person name="Rivas-Marin E."/>
            <person name="Kohn T."/>
            <person name="Peeters S.H."/>
            <person name="Heuer A."/>
            <person name="Rast P."/>
            <person name="Oberbeckmann S."/>
            <person name="Bunk B."/>
            <person name="Jeske O."/>
            <person name="Meyerdierks A."/>
            <person name="Storesund J.E."/>
            <person name="Kallscheuer N."/>
            <person name="Luecker S."/>
            <person name="Lage O.M."/>
            <person name="Pohl T."/>
            <person name="Merkel B.J."/>
            <person name="Hornburger P."/>
            <person name="Mueller R.-W."/>
            <person name="Bruemmer F."/>
            <person name="Labrenz M."/>
            <person name="Spormann A.M."/>
            <person name="Op den Camp H."/>
            <person name="Overmann J."/>
            <person name="Amann R."/>
            <person name="Jetten M.S.M."/>
            <person name="Mascher T."/>
            <person name="Medema M.H."/>
            <person name="Devos D.P."/>
            <person name="Kaster A.-K."/>
            <person name="Ovreas L."/>
            <person name="Rohde M."/>
            <person name="Galperin M.Y."/>
            <person name="Jogler C."/>
        </authorList>
    </citation>
    <scope>NUCLEOTIDE SEQUENCE [LARGE SCALE GENOMIC DNA]</scope>
    <source>
        <strain evidence="5 6">HG15A2</strain>
    </source>
</reference>
<organism evidence="5 6">
    <name type="scientific">Adhaeretor mobilis</name>
    <dbReference type="NCBI Taxonomy" id="1930276"/>
    <lineage>
        <taxon>Bacteria</taxon>
        <taxon>Pseudomonadati</taxon>
        <taxon>Planctomycetota</taxon>
        <taxon>Planctomycetia</taxon>
        <taxon>Pirellulales</taxon>
        <taxon>Lacipirellulaceae</taxon>
        <taxon>Adhaeretor</taxon>
    </lineage>
</organism>
<protein>
    <submittedName>
        <fullName evidence="5">Putative deoxyribonuclease YcfH</fullName>
        <ecNumber evidence="5">3.1.21.-</ecNumber>
    </submittedName>
</protein>
<dbReference type="GO" id="GO:0016788">
    <property type="term" value="F:hydrolase activity, acting on ester bonds"/>
    <property type="evidence" value="ECO:0007669"/>
    <property type="project" value="InterPro"/>
</dbReference>
<feature type="binding site" evidence="4">
    <location>
        <position position="154"/>
    </location>
    <ligand>
        <name>a divalent metal cation</name>
        <dbReference type="ChEBI" id="CHEBI:60240"/>
        <label>2</label>
    </ligand>
</feature>
<dbReference type="AlphaFoldDB" id="A0A517MUZ7"/>
<dbReference type="PANTHER" id="PTHR46124:SF2">
    <property type="entry name" value="D-AMINOACYL-TRNA DEACYLASE"/>
    <property type="match status" value="1"/>
</dbReference>
<dbReference type="GO" id="GO:0046872">
    <property type="term" value="F:metal ion binding"/>
    <property type="evidence" value="ECO:0007669"/>
    <property type="project" value="UniProtKB-KW"/>
</dbReference>
<evidence type="ECO:0000256" key="3">
    <source>
        <dbReference type="ARBA" id="ARBA00022801"/>
    </source>
</evidence>
<keyword evidence="3 5" id="KW-0378">Hydrolase</keyword>
<accession>A0A517MUZ7</accession>
<dbReference type="InterPro" id="IPR018228">
    <property type="entry name" value="DNase_TatD-rel_CS"/>
</dbReference>
<feature type="binding site" evidence="4">
    <location>
        <position position="92"/>
    </location>
    <ligand>
        <name>a divalent metal cation</name>
        <dbReference type="ChEBI" id="CHEBI:60240"/>
        <label>1</label>
    </ligand>
</feature>
<dbReference type="InterPro" id="IPR032466">
    <property type="entry name" value="Metal_Hydrolase"/>
</dbReference>
<dbReference type="PROSITE" id="PS01137">
    <property type="entry name" value="TATD_1"/>
    <property type="match status" value="1"/>
</dbReference>
<dbReference type="Gene3D" id="3.20.20.140">
    <property type="entry name" value="Metal-dependent hydrolases"/>
    <property type="match status" value="1"/>
</dbReference>
<proteinExistence type="inferred from homology"/>
<evidence type="ECO:0000313" key="6">
    <source>
        <dbReference type="Proteomes" id="UP000319852"/>
    </source>
</evidence>
<dbReference type="Proteomes" id="UP000319852">
    <property type="component" value="Chromosome"/>
</dbReference>
<evidence type="ECO:0000256" key="1">
    <source>
        <dbReference type="ARBA" id="ARBA00009275"/>
    </source>
</evidence>
<dbReference type="PANTHER" id="PTHR46124">
    <property type="entry name" value="D-AMINOACYL-TRNA DEACYLASE"/>
    <property type="match status" value="1"/>
</dbReference>
<feature type="binding site" evidence="4">
    <location>
        <position position="8"/>
    </location>
    <ligand>
        <name>a divalent metal cation</name>
        <dbReference type="ChEBI" id="CHEBI:60240"/>
        <label>1</label>
    </ligand>
</feature>
<dbReference type="FunFam" id="3.20.20.140:FF:000005">
    <property type="entry name" value="TatD family hydrolase"/>
    <property type="match status" value="1"/>
</dbReference>
<gene>
    <name evidence="5" type="primary">ycfH</name>
    <name evidence="5" type="ORF">HG15A2_19920</name>
</gene>
<sequence length="257" mass="28557">MLFDTHTHLNQKDFDDNRDEVVARAREAGVTRMAAVGVSVETSQQCVHLANQYDEVLAVVGIQPNYVAEAKADDWQEIEKLAKVPGVVAIGETGLDRHWDDSPFDMQQDYFDRHMRLAEQHQLPFVVHMRDCDEDILVMLREAYQRGPLKGIMHSFTGSADMAAECVAMGMHISFAGMVTFKKSQDLRDCAASVPLDRLLVETDCPYLSPEPLRGKRPNEPARVKHTAECIAKARGIPLKELAAATTSNACGLFGLC</sequence>
<dbReference type="InterPro" id="IPR015991">
    <property type="entry name" value="TatD/YcfH-like"/>
</dbReference>
<dbReference type="Pfam" id="PF01026">
    <property type="entry name" value="TatD_DNase"/>
    <property type="match status" value="1"/>
</dbReference>
<evidence type="ECO:0000256" key="4">
    <source>
        <dbReference type="PIRSR" id="PIRSR005902-1"/>
    </source>
</evidence>
<keyword evidence="2 4" id="KW-0479">Metal-binding</keyword>
<keyword evidence="6" id="KW-1185">Reference proteome</keyword>
<evidence type="ECO:0000313" key="5">
    <source>
        <dbReference type="EMBL" id="QDS98710.1"/>
    </source>
</evidence>
<dbReference type="SUPFAM" id="SSF51556">
    <property type="entry name" value="Metallo-dependent hydrolases"/>
    <property type="match status" value="1"/>
</dbReference>
<dbReference type="RefSeq" id="WP_145059937.1">
    <property type="nucleotide sequence ID" value="NZ_CP036263.1"/>
</dbReference>
<evidence type="ECO:0000256" key="2">
    <source>
        <dbReference type="ARBA" id="ARBA00022723"/>
    </source>
</evidence>
<dbReference type="InterPro" id="IPR001130">
    <property type="entry name" value="TatD-like"/>
</dbReference>
<feature type="binding site" evidence="4">
    <location>
        <position position="6"/>
    </location>
    <ligand>
        <name>a divalent metal cation</name>
        <dbReference type="ChEBI" id="CHEBI:60240"/>
        <label>1</label>
    </ligand>
</feature>
<dbReference type="NCBIfam" id="TIGR00010">
    <property type="entry name" value="YchF/TatD family DNA exonuclease"/>
    <property type="match status" value="1"/>
</dbReference>
<feature type="binding site" evidence="4">
    <location>
        <position position="204"/>
    </location>
    <ligand>
        <name>a divalent metal cation</name>
        <dbReference type="ChEBI" id="CHEBI:60240"/>
        <label>1</label>
    </ligand>
</feature>
<dbReference type="KEGG" id="amob:HG15A2_19920"/>
<dbReference type="PIRSF" id="PIRSF005902">
    <property type="entry name" value="DNase_TatD"/>
    <property type="match status" value="1"/>
</dbReference>
<dbReference type="EMBL" id="CP036263">
    <property type="protein sequence ID" value="QDS98710.1"/>
    <property type="molecule type" value="Genomic_DNA"/>
</dbReference>